<evidence type="ECO:0000313" key="6">
    <source>
        <dbReference type="Proteomes" id="UP001281614"/>
    </source>
</evidence>
<evidence type="ECO:0000313" key="5">
    <source>
        <dbReference type="EMBL" id="KAK2762523.1"/>
    </source>
</evidence>
<sequence length="221" mass="23470">MHVAVVGPTGAGKSTLVSLLLRLLGPSAGTISLDSISMADVPLHTLRSHIAAVPHDAVLLPNSTIREMVDPNHSHSLSTISRLLSDLDVVAGLQNEPPLELDMIAGGQLPQGTGRAQLLALAAVLLNKPRVCVLDETLGSLNIQADVNVTKMTRDVLKGHTVVAVTHRMRVAMLFDLVLVLDEGGVHAYGTHSDVWNSSRFFREACSRDGISAEAVHHAKA</sequence>
<dbReference type="Gene3D" id="3.40.50.300">
    <property type="entry name" value="P-loop containing nucleotide triphosphate hydrolases"/>
    <property type="match status" value="1"/>
</dbReference>
<dbReference type="InterPro" id="IPR003593">
    <property type="entry name" value="AAA+_ATPase"/>
</dbReference>
<dbReference type="SMART" id="SM00382">
    <property type="entry name" value="AAA"/>
    <property type="match status" value="1"/>
</dbReference>
<evidence type="ECO:0000256" key="1">
    <source>
        <dbReference type="ARBA" id="ARBA00022741"/>
    </source>
</evidence>
<comment type="caution">
    <text evidence="5">The sequence shown here is derived from an EMBL/GenBank/DDBJ whole genome shotgun (WGS) entry which is preliminary data.</text>
</comment>
<evidence type="ECO:0000256" key="3">
    <source>
        <dbReference type="SAM" id="SignalP"/>
    </source>
</evidence>
<name>A0AAD9YFB4_COLKA</name>
<reference evidence="5" key="1">
    <citation type="submission" date="2023-02" db="EMBL/GenBank/DDBJ databases">
        <title>Colletotrichum kahawae CIFC_Que2 genome sequencing and assembly.</title>
        <authorList>
            <person name="Baroncelli R."/>
        </authorList>
    </citation>
    <scope>NUCLEOTIDE SEQUENCE</scope>
    <source>
        <strain evidence="5">CIFC_Que2</strain>
    </source>
</reference>
<evidence type="ECO:0000256" key="2">
    <source>
        <dbReference type="ARBA" id="ARBA00022840"/>
    </source>
</evidence>
<gene>
    <name evidence="5" type="ORF">CKAH01_16168</name>
</gene>
<keyword evidence="1" id="KW-0547">Nucleotide-binding</keyword>
<dbReference type="PROSITE" id="PS50893">
    <property type="entry name" value="ABC_TRANSPORTER_2"/>
    <property type="match status" value="1"/>
</dbReference>
<proteinExistence type="predicted"/>
<accession>A0AAD9YFB4</accession>
<dbReference type="InterPro" id="IPR003439">
    <property type="entry name" value="ABC_transporter-like_ATP-bd"/>
</dbReference>
<dbReference type="EMBL" id="VYYT01000151">
    <property type="protein sequence ID" value="KAK2762523.1"/>
    <property type="molecule type" value="Genomic_DNA"/>
</dbReference>
<keyword evidence="6" id="KW-1185">Reference proteome</keyword>
<dbReference type="PANTHER" id="PTHR24223">
    <property type="entry name" value="ATP-BINDING CASSETTE SUB-FAMILY C"/>
    <property type="match status" value="1"/>
</dbReference>
<keyword evidence="2" id="KW-0067">ATP-binding</keyword>
<keyword evidence="3" id="KW-0732">Signal</keyword>
<dbReference type="Proteomes" id="UP001281614">
    <property type="component" value="Unassembled WGS sequence"/>
</dbReference>
<feature type="signal peptide" evidence="3">
    <location>
        <begin position="1"/>
        <end position="29"/>
    </location>
</feature>
<dbReference type="InterPro" id="IPR050173">
    <property type="entry name" value="ABC_transporter_C-like"/>
</dbReference>
<feature type="chain" id="PRO_5041909927" evidence="3">
    <location>
        <begin position="30"/>
        <end position="221"/>
    </location>
</feature>
<dbReference type="GO" id="GO:0042626">
    <property type="term" value="F:ATPase-coupled transmembrane transporter activity"/>
    <property type="evidence" value="ECO:0007669"/>
    <property type="project" value="TreeGrafter"/>
</dbReference>
<dbReference type="SUPFAM" id="SSF52540">
    <property type="entry name" value="P-loop containing nucleoside triphosphate hydrolases"/>
    <property type="match status" value="1"/>
</dbReference>
<organism evidence="5 6">
    <name type="scientific">Colletotrichum kahawae</name>
    <name type="common">Coffee berry disease fungus</name>
    <dbReference type="NCBI Taxonomy" id="34407"/>
    <lineage>
        <taxon>Eukaryota</taxon>
        <taxon>Fungi</taxon>
        <taxon>Dikarya</taxon>
        <taxon>Ascomycota</taxon>
        <taxon>Pezizomycotina</taxon>
        <taxon>Sordariomycetes</taxon>
        <taxon>Hypocreomycetidae</taxon>
        <taxon>Glomerellales</taxon>
        <taxon>Glomerellaceae</taxon>
        <taxon>Colletotrichum</taxon>
        <taxon>Colletotrichum gloeosporioides species complex</taxon>
    </lineage>
</organism>
<dbReference type="GO" id="GO:0016887">
    <property type="term" value="F:ATP hydrolysis activity"/>
    <property type="evidence" value="ECO:0007669"/>
    <property type="project" value="InterPro"/>
</dbReference>
<protein>
    <submittedName>
        <fullName evidence="5">Multidrug resistance-associated protein</fullName>
    </submittedName>
</protein>
<evidence type="ECO:0000259" key="4">
    <source>
        <dbReference type="PROSITE" id="PS50893"/>
    </source>
</evidence>
<dbReference type="AlphaFoldDB" id="A0AAD9YFB4"/>
<feature type="domain" description="ABC transporter" evidence="4">
    <location>
        <begin position="1"/>
        <end position="208"/>
    </location>
</feature>
<dbReference type="InterPro" id="IPR027417">
    <property type="entry name" value="P-loop_NTPase"/>
</dbReference>
<dbReference type="GO" id="GO:0005524">
    <property type="term" value="F:ATP binding"/>
    <property type="evidence" value="ECO:0007669"/>
    <property type="project" value="UniProtKB-KW"/>
</dbReference>
<dbReference type="GO" id="GO:0016020">
    <property type="term" value="C:membrane"/>
    <property type="evidence" value="ECO:0007669"/>
    <property type="project" value="TreeGrafter"/>
</dbReference>
<dbReference type="Pfam" id="PF00005">
    <property type="entry name" value="ABC_tran"/>
    <property type="match status" value="1"/>
</dbReference>